<name>A0A9D4LVN0_DREPO</name>
<dbReference type="AlphaFoldDB" id="A0A9D4LVN0"/>
<evidence type="ECO:0000313" key="2">
    <source>
        <dbReference type="Proteomes" id="UP000828390"/>
    </source>
</evidence>
<reference evidence="1" key="1">
    <citation type="journal article" date="2019" name="bioRxiv">
        <title>The Genome of the Zebra Mussel, Dreissena polymorpha: A Resource for Invasive Species Research.</title>
        <authorList>
            <person name="McCartney M.A."/>
            <person name="Auch B."/>
            <person name="Kono T."/>
            <person name="Mallez S."/>
            <person name="Zhang Y."/>
            <person name="Obille A."/>
            <person name="Becker A."/>
            <person name="Abrahante J.E."/>
            <person name="Garbe J."/>
            <person name="Badalamenti J.P."/>
            <person name="Herman A."/>
            <person name="Mangelson H."/>
            <person name="Liachko I."/>
            <person name="Sullivan S."/>
            <person name="Sone E.D."/>
            <person name="Koren S."/>
            <person name="Silverstein K.A.T."/>
            <person name="Beckman K.B."/>
            <person name="Gohl D.M."/>
        </authorList>
    </citation>
    <scope>NUCLEOTIDE SEQUENCE</scope>
    <source>
        <strain evidence="1">Duluth1</strain>
        <tissue evidence="1">Whole animal</tissue>
    </source>
</reference>
<accession>A0A9D4LVN0</accession>
<comment type="caution">
    <text evidence="1">The sequence shown here is derived from an EMBL/GenBank/DDBJ whole genome shotgun (WGS) entry which is preliminary data.</text>
</comment>
<gene>
    <name evidence="1" type="ORF">DPMN_027607</name>
</gene>
<dbReference type="Proteomes" id="UP000828390">
    <property type="component" value="Unassembled WGS sequence"/>
</dbReference>
<proteinExistence type="predicted"/>
<keyword evidence="2" id="KW-1185">Reference proteome</keyword>
<dbReference type="EMBL" id="JAIWYP010000002">
    <property type="protein sequence ID" value="KAH3864588.1"/>
    <property type="molecule type" value="Genomic_DNA"/>
</dbReference>
<sequence>MDDGCSRVVGSSLWMWVVAVGGGSNRGMWVVAVGGGSSGGMSVGSCLLDVEVKVVGGSSGWSKK</sequence>
<evidence type="ECO:0000313" key="1">
    <source>
        <dbReference type="EMBL" id="KAH3864588.1"/>
    </source>
</evidence>
<reference evidence="1" key="2">
    <citation type="submission" date="2020-11" db="EMBL/GenBank/DDBJ databases">
        <authorList>
            <person name="McCartney M.A."/>
            <person name="Auch B."/>
            <person name="Kono T."/>
            <person name="Mallez S."/>
            <person name="Becker A."/>
            <person name="Gohl D.M."/>
            <person name="Silverstein K.A.T."/>
            <person name="Koren S."/>
            <person name="Bechman K.B."/>
            <person name="Herman A."/>
            <person name="Abrahante J.E."/>
            <person name="Garbe J."/>
        </authorList>
    </citation>
    <scope>NUCLEOTIDE SEQUENCE</scope>
    <source>
        <strain evidence="1">Duluth1</strain>
        <tissue evidence="1">Whole animal</tissue>
    </source>
</reference>
<organism evidence="1 2">
    <name type="scientific">Dreissena polymorpha</name>
    <name type="common">Zebra mussel</name>
    <name type="synonym">Mytilus polymorpha</name>
    <dbReference type="NCBI Taxonomy" id="45954"/>
    <lineage>
        <taxon>Eukaryota</taxon>
        <taxon>Metazoa</taxon>
        <taxon>Spiralia</taxon>
        <taxon>Lophotrochozoa</taxon>
        <taxon>Mollusca</taxon>
        <taxon>Bivalvia</taxon>
        <taxon>Autobranchia</taxon>
        <taxon>Heteroconchia</taxon>
        <taxon>Euheterodonta</taxon>
        <taxon>Imparidentia</taxon>
        <taxon>Neoheterodontei</taxon>
        <taxon>Myida</taxon>
        <taxon>Dreissenoidea</taxon>
        <taxon>Dreissenidae</taxon>
        <taxon>Dreissena</taxon>
    </lineage>
</organism>
<protein>
    <submittedName>
        <fullName evidence="1">Uncharacterized protein</fullName>
    </submittedName>
</protein>